<feature type="transmembrane region" description="Helical" evidence="1">
    <location>
        <begin position="136"/>
        <end position="161"/>
    </location>
</feature>
<protein>
    <recommendedName>
        <fullName evidence="4">ABC-2 family transporter protein</fullName>
    </recommendedName>
</protein>
<dbReference type="RefSeq" id="WP_324618829.1">
    <property type="nucleotide sequence ID" value="NZ_JAYKOT010000001.1"/>
</dbReference>
<evidence type="ECO:0000313" key="3">
    <source>
        <dbReference type="Proteomes" id="UP001357733"/>
    </source>
</evidence>
<feature type="transmembrane region" description="Helical" evidence="1">
    <location>
        <begin position="91"/>
        <end position="116"/>
    </location>
</feature>
<evidence type="ECO:0000313" key="2">
    <source>
        <dbReference type="EMBL" id="MEB3428801.1"/>
    </source>
</evidence>
<sequence>MISYIKSELFRAKKTKAFRYLILAVAIFVPLIITLSATNTKFDIDYYSGAGELAIGFGTIVVSCIALFFIFKNKDTKTQIIGYGIKKEKLYWWDFITYNLIVAILALIIMLVLIVLSFPLGAIFKAVHTDTGMYAFIKTVLVSLLLQINVNSVLYGLAYLFNKPFGGILMNYAAFDLILRVLFIISGEKYSMLILKIGDYLPTHILNQVANRVLYEEPIFSKAIAASGYKIGNIILSFVICFAISHFLGLLAFKKRELL</sequence>
<keyword evidence="1" id="KW-1133">Transmembrane helix</keyword>
<evidence type="ECO:0000256" key="1">
    <source>
        <dbReference type="SAM" id="Phobius"/>
    </source>
</evidence>
<accession>A0AAW9MRQ0</accession>
<feature type="transmembrane region" description="Helical" evidence="1">
    <location>
        <begin position="20"/>
        <end position="38"/>
    </location>
</feature>
<dbReference type="Proteomes" id="UP001357733">
    <property type="component" value="Unassembled WGS sequence"/>
</dbReference>
<dbReference type="AlphaFoldDB" id="A0AAW9MRQ0"/>
<feature type="transmembrane region" description="Helical" evidence="1">
    <location>
        <begin position="231"/>
        <end position="253"/>
    </location>
</feature>
<keyword evidence="1" id="KW-0812">Transmembrane</keyword>
<dbReference type="EMBL" id="JAYKOT010000001">
    <property type="protein sequence ID" value="MEB3428801.1"/>
    <property type="molecule type" value="Genomic_DNA"/>
</dbReference>
<keyword evidence="3" id="KW-1185">Reference proteome</keyword>
<organism evidence="2 3">
    <name type="scientific">Citroniella saccharovorans</name>
    <dbReference type="NCBI Taxonomy" id="2053367"/>
    <lineage>
        <taxon>Bacteria</taxon>
        <taxon>Bacillati</taxon>
        <taxon>Bacillota</taxon>
        <taxon>Tissierellia</taxon>
        <taxon>Tissierellales</taxon>
        <taxon>Peptoniphilaceae</taxon>
        <taxon>Citroniella</taxon>
    </lineage>
</organism>
<proteinExistence type="predicted"/>
<evidence type="ECO:0008006" key="4">
    <source>
        <dbReference type="Google" id="ProtNLM"/>
    </source>
</evidence>
<comment type="caution">
    <text evidence="2">The sequence shown here is derived from an EMBL/GenBank/DDBJ whole genome shotgun (WGS) entry which is preliminary data.</text>
</comment>
<name>A0AAW9MRQ0_9FIRM</name>
<feature type="transmembrane region" description="Helical" evidence="1">
    <location>
        <begin position="50"/>
        <end position="71"/>
    </location>
</feature>
<feature type="transmembrane region" description="Helical" evidence="1">
    <location>
        <begin position="168"/>
        <end position="186"/>
    </location>
</feature>
<reference evidence="2 3" key="1">
    <citation type="submission" date="2024-01" db="EMBL/GenBank/DDBJ databases">
        <title>Complete genome sequence of Citroniella saccharovorans strain M6.X9, isolated from human fecal sample.</title>
        <authorList>
            <person name="Cheng G."/>
            <person name="Westerholm M."/>
            <person name="Schnurer A."/>
        </authorList>
    </citation>
    <scope>NUCLEOTIDE SEQUENCE [LARGE SCALE GENOMIC DNA]</scope>
    <source>
        <strain evidence="2 3">DSM 29873</strain>
    </source>
</reference>
<keyword evidence="1" id="KW-0472">Membrane</keyword>
<gene>
    <name evidence="2" type="ORF">VLK81_01980</name>
</gene>